<dbReference type="GO" id="GO:0016758">
    <property type="term" value="F:hexosyltransferase activity"/>
    <property type="evidence" value="ECO:0007669"/>
    <property type="project" value="TreeGrafter"/>
</dbReference>
<evidence type="ECO:0000259" key="3">
    <source>
        <dbReference type="Pfam" id="PF13439"/>
    </source>
</evidence>
<dbReference type="EMBL" id="VOKX01000110">
    <property type="protein sequence ID" value="KAB7835016.1"/>
    <property type="molecule type" value="Genomic_DNA"/>
</dbReference>
<dbReference type="AlphaFoldDB" id="A0A5N5W1X8"/>
<keyword evidence="5" id="KW-1185">Reference proteome</keyword>
<organism evidence="4 5">
    <name type="scientific">Streptomyces mobaraensis</name>
    <name type="common">Streptoverticillium mobaraense</name>
    <dbReference type="NCBI Taxonomy" id="35621"/>
    <lineage>
        <taxon>Bacteria</taxon>
        <taxon>Bacillati</taxon>
        <taxon>Actinomycetota</taxon>
        <taxon>Actinomycetes</taxon>
        <taxon>Kitasatosporales</taxon>
        <taxon>Streptomycetaceae</taxon>
        <taxon>Streptomyces</taxon>
    </lineage>
</organism>
<proteinExistence type="predicted"/>
<accession>A0A5N5W1X8</accession>
<dbReference type="Pfam" id="PF13692">
    <property type="entry name" value="Glyco_trans_1_4"/>
    <property type="match status" value="1"/>
</dbReference>
<name>A0A5N5W1X8_STRMB</name>
<dbReference type="InterPro" id="IPR028098">
    <property type="entry name" value="Glyco_trans_4-like_N"/>
</dbReference>
<dbReference type="PANTHER" id="PTHR45947:SF3">
    <property type="entry name" value="SULFOQUINOVOSYL TRANSFERASE SQD2"/>
    <property type="match status" value="1"/>
</dbReference>
<keyword evidence="1" id="KW-0328">Glycosyltransferase</keyword>
<dbReference type="Gene3D" id="3.40.50.2000">
    <property type="entry name" value="Glycogen Phosphorylase B"/>
    <property type="match status" value="2"/>
</dbReference>
<dbReference type="RefSeq" id="WP_004955460.1">
    <property type="nucleotide sequence ID" value="NZ_JBFADJ010000034.1"/>
</dbReference>
<gene>
    <name evidence="4" type="ORF">FRZ00_28240</name>
</gene>
<evidence type="ECO:0000256" key="1">
    <source>
        <dbReference type="ARBA" id="ARBA00022676"/>
    </source>
</evidence>
<dbReference type="Pfam" id="PF13439">
    <property type="entry name" value="Glyco_transf_4"/>
    <property type="match status" value="1"/>
</dbReference>
<dbReference type="Proteomes" id="UP000327000">
    <property type="component" value="Unassembled WGS sequence"/>
</dbReference>
<reference evidence="4 5" key="1">
    <citation type="journal article" date="2019" name="Microb. Cell Fact.">
        <title>Exploring novel herbicidin analogues by transcriptional regulator overexpression and MS/MS molecular networking.</title>
        <authorList>
            <person name="Shi Y."/>
            <person name="Gu R."/>
            <person name="Li Y."/>
            <person name="Wang X."/>
            <person name="Ren W."/>
            <person name="Li X."/>
            <person name="Wang L."/>
            <person name="Xie Y."/>
            <person name="Hong B."/>
        </authorList>
    </citation>
    <scope>NUCLEOTIDE SEQUENCE [LARGE SCALE GENOMIC DNA]</scope>
    <source>
        <strain evidence="4 5">US-43</strain>
    </source>
</reference>
<comment type="caution">
    <text evidence="4">The sequence shown here is derived from an EMBL/GenBank/DDBJ whole genome shotgun (WGS) entry which is preliminary data.</text>
</comment>
<dbReference type="PANTHER" id="PTHR45947">
    <property type="entry name" value="SULFOQUINOVOSYL TRANSFERASE SQD2"/>
    <property type="match status" value="1"/>
</dbReference>
<feature type="domain" description="Glycosyltransferase subfamily 4-like N-terminal" evidence="3">
    <location>
        <begin position="14"/>
        <end position="189"/>
    </location>
</feature>
<dbReference type="SUPFAM" id="SSF53756">
    <property type="entry name" value="UDP-Glycosyltransferase/glycogen phosphorylase"/>
    <property type="match status" value="1"/>
</dbReference>
<keyword evidence="2 4" id="KW-0808">Transferase</keyword>
<dbReference type="OrthoDB" id="9802525at2"/>
<sequence>MRVAIVTASFPPDVNGIAHQTWETARQLALSGHEPLVVAPARPPARCAGEAPEAFDGCRAPVIRLPTLPSPLPGHPARRPPLPGGRLARALAAHRPHVVHLAASGRLGARGLAAAARLGVPAVALHLAGAPDRNALRPAAAEAAAWRRARALHRAAARTLAPSTEAVRALADHGVPGALLWPPGVDTERFHPDRRDLELRHALAPGGELLVGYAGRLVPAKRLDLLAPVCALPGVRLVLAGDGPSAAALRTALPGARFLGCRRGGDLARILASLDVFVHPGRRESFCHTVQEALASGVPVIAPAVGGPADLVRHARTGLLVRPDDARALAEAVVTLQTRRRQRADYGLAARASALTRTWAAAVDELLGHYGEVVVRGPRVRAGG</sequence>
<evidence type="ECO:0000256" key="2">
    <source>
        <dbReference type="ARBA" id="ARBA00022679"/>
    </source>
</evidence>
<evidence type="ECO:0000313" key="4">
    <source>
        <dbReference type="EMBL" id="KAB7835016.1"/>
    </source>
</evidence>
<protein>
    <submittedName>
        <fullName evidence="4">Glycosyltransferase family 1 protein</fullName>
    </submittedName>
</protein>
<evidence type="ECO:0000313" key="5">
    <source>
        <dbReference type="Proteomes" id="UP000327000"/>
    </source>
</evidence>
<dbReference type="GO" id="GO:1901137">
    <property type="term" value="P:carbohydrate derivative biosynthetic process"/>
    <property type="evidence" value="ECO:0007669"/>
    <property type="project" value="UniProtKB-ARBA"/>
</dbReference>
<dbReference type="InterPro" id="IPR050194">
    <property type="entry name" value="Glycosyltransferase_grp1"/>
</dbReference>